<feature type="region of interest" description="Disordered" evidence="6">
    <location>
        <begin position="1"/>
        <end position="21"/>
    </location>
</feature>
<comment type="function">
    <text evidence="4 5">Required for flagellar hook formation. May act as a scaffolding protein.</text>
</comment>
<keyword evidence="9" id="KW-0282">Flagellum</keyword>
<evidence type="ECO:0000256" key="2">
    <source>
        <dbReference type="ARBA" id="ARBA00016013"/>
    </source>
</evidence>
<evidence type="ECO:0000256" key="1">
    <source>
        <dbReference type="ARBA" id="ARBA00010577"/>
    </source>
</evidence>
<dbReference type="Gene3D" id="2.30.30.910">
    <property type="match status" value="1"/>
</dbReference>
<gene>
    <name evidence="9" type="ORF">MGMO_25c00450</name>
</gene>
<evidence type="ECO:0000256" key="4">
    <source>
        <dbReference type="ARBA" id="ARBA00024746"/>
    </source>
</evidence>
<dbReference type="eggNOG" id="COG1843">
    <property type="taxonomic scope" value="Bacteria"/>
</dbReference>
<keyword evidence="10" id="KW-1185">Reference proteome</keyword>
<evidence type="ECO:0000313" key="10">
    <source>
        <dbReference type="Proteomes" id="UP000017842"/>
    </source>
</evidence>
<dbReference type="Pfam" id="PF13860">
    <property type="entry name" value="FlgD_ig"/>
    <property type="match status" value="1"/>
</dbReference>
<organism evidence="9 10">
    <name type="scientific">Methyloglobulus morosus KoM1</name>
    <dbReference type="NCBI Taxonomy" id="1116472"/>
    <lineage>
        <taxon>Bacteria</taxon>
        <taxon>Pseudomonadati</taxon>
        <taxon>Pseudomonadota</taxon>
        <taxon>Gammaproteobacteria</taxon>
        <taxon>Methylococcales</taxon>
        <taxon>Methylococcaceae</taxon>
        <taxon>Methyloglobulus</taxon>
    </lineage>
</organism>
<dbReference type="EMBL" id="AYLO01000025">
    <property type="protein sequence ID" value="ESS73367.1"/>
    <property type="molecule type" value="Genomic_DNA"/>
</dbReference>
<sequence length="222" mass="23196">MSAVDAINSLGGVTSAPTGTKKKSLGQDDFLKLMTTQMTHQDPTKPMDNAQFLSQMAQFGTVSGIQDLQQSFKDFAKSISSDQTLQAASLVGHSVSVSSGQGLLAAGGEIKGTFELPSSTSNVNLKITDPVTGDVIRTQSLGEQGAGSMPFSWNGTNDNGNFANPGVYKVQLETNINGVNTVLQPDIQSRVESVSMGSGSNGIQVNLPGLGAVNFNQIKQIL</sequence>
<evidence type="ECO:0000256" key="5">
    <source>
        <dbReference type="RuleBase" id="RU362076"/>
    </source>
</evidence>
<keyword evidence="9" id="KW-0969">Cilium</keyword>
<feature type="domain" description="FlgD Tudor-like" evidence="8">
    <location>
        <begin position="82"/>
        <end position="219"/>
    </location>
</feature>
<dbReference type="GO" id="GO:0044781">
    <property type="term" value="P:bacterial-type flagellum organization"/>
    <property type="evidence" value="ECO:0007669"/>
    <property type="project" value="UniProtKB-UniRule"/>
</dbReference>
<dbReference type="Pfam" id="PF13861">
    <property type="entry name" value="FLgD_tudor"/>
    <property type="match status" value="1"/>
</dbReference>
<dbReference type="Gene3D" id="2.60.40.4070">
    <property type="match status" value="1"/>
</dbReference>
<dbReference type="STRING" id="1116472.MGMO_25c00450"/>
<reference evidence="9 10" key="1">
    <citation type="journal article" date="2013" name="Genome Announc.">
        <title>Draft Genome Sequence of the Methanotrophic Gammaproteobacterium Methyloglobulus morosus DSM 22980 Strain KoM1.</title>
        <authorList>
            <person name="Poehlein A."/>
            <person name="Deutzmann J.S."/>
            <person name="Daniel R."/>
            <person name="Simeonova D.D."/>
        </authorList>
    </citation>
    <scope>NUCLEOTIDE SEQUENCE [LARGE SCALE GENOMIC DNA]</scope>
    <source>
        <strain evidence="9 10">KoM1</strain>
    </source>
</reference>
<dbReference type="InterPro" id="IPR005648">
    <property type="entry name" value="FlgD"/>
</dbReference>
<dbReference type="AlphaFoldDB" id="V5C4F8"/>
<keyword evidence="9" id="KW-0966">Cell projection</keyword>
<dbReference type="InterPro" id="IPR025963">
    <property type="entry name" value="FLgD_Tudor"/>
</dbReference>
<protein>
    <recommendedName>
        <fullName evidence="2 5">Basal-body rod modification protein FlgD</fullName>
    </recommendedName>
</protein>
<keyword evidence="3 5" id="KW-1005">Bacterial flagellum biogenesis</keyword>
<accession>V5C4F8</accession>
<dbReference type="RefSeq" id="WP_023493680.1">
    <property type="nucleotide sequence ID" value="NZ_AYLO01000025.1"/>
</dbReference>
<dbReference type="InterPro" id="IPR025965">
    <property type="entry name" value="FlgD/Vpr_Ig-like"/>
</dbReference>
<evidence type="ECO:0000256" key="3">
    <source>
        <dbReference type="ARBA" id="ARBA00022795"/>
    </source>
</evidence>
<dbReference type="Pfam" id="PF03963">
    <property type="entry name" value="FlgD"/>
    <property type="match status" value="1"/>
</dbReference>
<dbReference type="PATRIC" id="fig|1116472.3.peg.799"/>
<dbReference type="OrthoDB" id="9785233at2"/>
<evidence type="ECO:0000313" key="9">
    <source>
        <dbReference type="EMBL" id="ESS73367.1"/>
    </source>
</evidence>
<feature type="domain" description="FlgD/Vpr Ig-like" evidence="7">
    <location>
        <begin position="106"/>
        <end position="175"/>
    </location>
</feature>
<name>V5C4F8_9GAMM</name>
<evidence type="ECO:0000259" key="8">
    <source>
        <dbReference type="Pfam" id="PF13861"/>
    </source>
</evidence>
<evidence type="ECO:0000256" key="6">
    <source>
        <dbReference type="SAM" id="MobiDB-lite"/>
    </source>
</evidence>
<evidence type="ECO:0000259" key="7">
    <source>
        <dbReference type="Pfam" id="PF13860"/>
    </source>
</evidence>
<proteinExistence type="inferred from homology"/>
<comment type="similarity">
    <text evidence="1 5">Belongs to the FlgD family.</text>
</comment>
<dbReference type="Proteomes" id="UP000017842">
    <property type="component" value="Unassembled WGS sequence"/>
</dbReference>
<comment type="caution">
    <text evidence="9">The sequence shown here is derived from an EMBL/GenBank/DDBJ whole genome shotgun (WGS) entry which is preliminary data.</text>
</comment>